<proteinExistence type="predicted"/>
<evidence type="ECO:0000313" key="1">
    <source>
        <dbReference type="EMBL" id="KIJ98195.1"/>
    </source>
</evidence>
<dbReference type="InterPro" id="IPR038765">
    <property type="entry name" value="Papain-like_cys_pep_sf"/>
</dbReference>
<dbReference type="STRING" id="1095629.A0A0C9WZA9"/>
<organism evidence="1 2">
    <name type="scientific">Laccaria amethystina LaAM-08-1</name>
    <dbReference type="NCBI Taxonomy" id="1095629"/>
    <lineage>
        <taxon>Eukaryota</taxon>
        <taxon>Fungi</taxon>
        <taxon>Dikarya</taxon>
        <taxon>Basidiomycota</taxon>
        <taxon>Agaricomycotina</taxon>
        <taxon>Agaricomycetes</taxon>
        <taxon>Agaricomycetidae</taxon>
        <taxon>Agaricales</taxon>
        <taxon>Agaricineae</taxon>
        <taxon>Hydnangiaceae</taxon>
        <taxon>Laccaria</taxon>
    </lineage>
</organism>
<keyword evidence="2" id="KW-1185">Reference proteome</keyword>
<dbReference type="HOGENOM" id="CLU_1578769_0_0_1"/>
<dbReference type="Proteomes" id="UP000054477">
    <property type="component" value="Unassembled WGS sequence"/>
</dbReference>
<reference evidence="1 2" key="1">
    <citation type="submission" date="2014-04" db="EMBL/GenBank/DDBJ databases">
        <authorList>
            <consortium name="DOE Joint Genome Institute"/>
            <person name="Kuo A."/>
            <person name="Kohler A."/>
            <person name="Nagy L.G."/>
            <person name="Floudas D."/>
            <person name="Copeland A."/>
            <person name="Barry K.W."/>
            <person name="Cichocki N."/>
            <person name="Veneault-Fourrey C."/>
            <person name="LaButti K."/>
            <person name="Lindquist E.A."/>
            <person name="Lipzen A."/>
            <person name="Lundell T."/>
            <person name="Morin E."/>
            <person name="Murat C."/>
            <person name="Sun H."/>
            <person name="Tunlid A."/>
            <person name="Henrissat B."/>
            <person name="Grigoriev I.V."/>
            <person name="Hibbett D.S."/>
            <person name="Martin F."/>
            <person name="Nordberg H.P."/>
            <person name="Cantor M.N."/>
            <person name="Hua S.X."/>
        </authorList>
    </citation>
    <scope>NUCLEOTIDE SEQUENCE [LARGE SCALE GENOMIC DNA]</scope>
    <source>
        <strain evidence="1 2">LaAM-08-1</strain>
    </source>
</reference>
<gene>
    <name evidence="1" type="ORF">K443DRAFT_9317</name>
</gene>
<dbReference type="EMBL" id="KN838674">
    <property type="protein sequence ID" value="KIJ98195.1"/>
    <property type="molecule type" value="Genomic_DNA"/>
</dbReference>
<dbReference type="AlphaFoldDB" id="A0A0C9WZA9"/>
<protein>
    <recommendedName>
        <fullName evidence="3">Peptidase C1A papain C-terminal domain-containing protein</fullName>
    </recommendedName>
</protein>
<name>A0A0C9WZA9_9AGAR</name>
<sequence>MLLKFVGATPFTIASASAGALFTIASTSAPSASTAATAEAEKSPDPEEAAKSVDLRTTGYFHKIWNQGQLGSCVAHALAGAFTFVHQKQLDSKEDHFEPSRLFLYYNIRAGGNKVGIDDGGSVLEGMYSLSEKGVCAEERWKYQPWGSYKRKDTFKEGSRVAKQPIPLA</sequence>
<evidence type="ECO:0008006" key="3">
    <source>
        <dbReference type="Google" id="ProtNLM"/>
    </source>
</evidence>
<accession>A0A0C9WZA9</accession>
<dbReference type="OrthoDB" id="640249at2759"/>
<dbReference type="SUPFAM" id="SSF54001">
    <property type="entry name" value="Cysteine proteinases"/>
    <property type="match status" value="1"/>
</dbReference>
<evidence type="ECO:0000313" key="2">
    <source>
        <dbReference type="Proteomes" id="UP000054477"/>
    </source>
</evidence>
<reference evidence="2" key="2">
    <citation type="submission" date="2015-01" db="EMBL/GenBank/DDBJ databases">
        <title>Evolutionary Origins and Diversification of the Mycorrhizal Mutualists.</title>
        <authorList>
            <consortium name="DOE Joint Genome Institute"/>
            <consortium name="Mycorrhizal Genomics Consortium"/>
            <person name="Kohler A."/>
            <person name="Kuo A."/>
            <person name="Nagy L.G."/>
            <person name="Floudas D."/>
            <person name="Copeland A."/>
            <person name="Barry K.W."/>
            <person name="Cichocki N."/>
            <person name="Veneault-Fourrey C."/>
            <person name="LaButti K."/>
            <person name="Lindquist E.A."/>
            <person name="Lipzen A."/>
            <person name="Lundell T."/>
            <person name="Morin E."/>
            <person name="Murat C."/>
            <person name="Riley R."/>
            <person name="Ohm R."/>
            <person name="Sun H."/>
            <person name="Tunlid A."/>
            <person name="Henrissat B."/>
            <person name="Grigoriev I.V."/>
            <person name="Hibbett D.S."/>
            <person name="Martin F."/>
        </authorList>
    </citation>
    <scope>NUCLEOTIDE SEQUENCE [LARGE SCALE GENOMIC DNA]</scope>
    <source>
        <strain evidence="2">LaAM-08-1</strain>
    </source>
</reference>
<dbReference type="Gene3D" id="3.90.70.10">
    <property type="entry name" value="Cysteine proteinases"/>
    <property type="match status" value="1"/>
</dbReference>